<keyword evidence="2" id="KW-0378">Hydrolase</keyword>
<evidence type="ECO:0000313" key="3">
    <source>
        <dbReference type="Proteomes" id="UP000515955"/>
    </source>
</evidence>
<organism evidence="2 3">
    <name type="scientific">Sphingomonas rhizophila</name>
    <dbReference type="NCBI Taxonomy" id="2071607"/>
    <lineage>
        <taxon>Bacteria</taxon>
        <taxon>Pseudomonadati</taxon>
        <taxon>Pseudomonadota</taxon>
        <taxon>Alphaproteobacteria</taxon>
        <taxon>Sphingomonadales</taxon>
        <taxon>Sphingomonadaceae</taxon>
        <taxon>Sphingomonas</taxon>
    </lineage>
</organism>
<dbReference type="Proteomes" id="UP000515955">
    <property type="component" value="Chromosome"/>
</dbReference>
<accession>A0A7G9SCW7</accession>
<evidence type="ECO:0000313" key="2">
    <source>
        <dbReference type="EMBL" id="QNN65692.1"/>
    </source>
</evidence>
<name>A0A7G9SCW7_9SPHN</name>
<sequence length="261" mass="27598">MRRLIPLLLIVTASCGGSDAKTVTPPVSPCRETAFEGAQFIVCDPGKGELRLFAAAKDEQPIRRFADLPVDPAKVAFAMNAGMFDEAGRPIGMAANEDGQKNAINLRDGGGNFHLKPNGVLIVSIGGGAMVLPSKKAPALMFRAAPRLYTQSGPMLVIDGQLHPKLAPDGTSRYVRNGVGVTPAGHPLFVISLDAVSLGRFARFFRDALKTPNALYFDGSVSSLWDPANGRQDDFTELGPIIVAFKPSAGSTPGREGRATP</sequence>
<gene>
    <name evidence="2" type="ORF">H9L12_03780</name>
</gene>
<dbReference type="EMBL" id="CP060717">
    <property type="protein sequence ID" value="QNN65692.1"/>
    <property type="molecule type" value="Genomic_DNA"/>
</dbReference>
<dbReference type="KEGG" id="srhi:H9L12_03780"/>
<dbReference type="GO" id="GO:0016798">
    <property type="term" value="F:hydrolase activity, acting on glycosyl bonds"/>
    <property type="evidence" value="ECO:0007669"/>
    <property type="project" value="UniProtKB-KW"/>
</dbReference>
<dbReference type="InterPro" id="IPR018711">
    <property type="entry name" value="NAGPA"/>
</dbReference>
<dbReference type="Pfam" id="PF09992">
    <property type="entry name" value="NAGPA"/>
    <property type="match status" value="1"/>
</dbReference>
<protein>
    <submittedName>
        <fullName evidence="2">Phosphodiester glycosidase family protein</fullName>
    </submittedName>
</protein>
<keyword evidence="2" id="KW-0326">Glycosidase</keyword>
<feature type="domain" description="Phosphodiester glycosidase" evidence="1">
    <location>
        <begin position="74"/>
        <end position="223"/>
    </location>
</feature>
<reference evidence="2 3" key="1">
    <citation type="submission" date="2020-08" db="EMBL/GenBank/DDBJ databases">
        <title>Genome sequence of Sphingomonas rhizophila KACC 19189T.</title>
        <authorList>
            <person name="Hyun D.-W."/>
            <person name="Bae J.-W."/>
        </authorList>
    </citation>
    <scope>NUCLEOTIDE SEQUENCE [LARGE SCALE GENOMIC DNA]</scope>
    <source>
        <strain evidence="2 3">KACC 19189</strain>
    </source>
</reference>
<dbReference type="AlphaFoldDB" id="A0A7G9SCW7"/>
<proteinExistence type="predicted"/>
<dbReference type="PROSITE" id="PS51257">
    <property type="entry name" value="PROKAR_LIPOPROTEIN"/>
    <property type="match status" value="1"/>
</dbReference>
<dbReference type="RefSeq" id="WP_187542677.1">
    <property type="nucleotide sequence ID" value="NZ_CP060717.1"/>
</dbReference>
<evidence type="ECO:0000259" key="1">
    <source>
        <dbReference type="Pfam" id="PF09992"/>
    </source>
</evidence>
<keyword evidence="3" id="KW-1185">Reference proteome</keyword>